<reference evidence="1" key="2">
    <citation type="submission" date="2022-01" db="EMBL/GenBank/DDBJ databases">
        <authorList>
            <person name="Yamashiro T."/>
            <person name="Shiraishi A."/>
            <person name="Satake H."/>
            <person name="Nakayama K."/>
        </authorList>
    </citation>
    <scope>NUCLEOTIDE SEQUENCE</scope>
</reference>
<comment type="caution">
    <text evidence="1">The sequence shown here is derived from an EMBL/GenBank/DDBJ whole genome shotgun (WGS) entry which is preliminary data.</text>
</comment>
<accession>A0ABQ4ZNJ8</accession>
<keyword evidence="2" id="KW-1185">Reference proteome</keyword>
<proteinExistence type="predicted"/>
<dbReference type="Proteomes" id="UP001151760">
    <property type="component" value="Unassembled WGS sequence"/>
</dbReference>
<evidence type="ECO:0000313" key="2">
    <source>
        <dbReference type="Proteomes" id="UP001151760"/>
    </source>
</evidence>
<evidence type="ECO:0000313" key="1">
    <source>
        <dbReference type="EMBL" id="GJS90565.1"/>
    </source>
</evidence>
<sequence>MNSIDDDQGIGDLHLVLFEFTPEKDANKNYDFKQTDDAFPFTQFYGTPSAYVAYSEEVELEWPNKEKWIRSDNVNISQFTPYNICDAKPLQSIPPKAELRRTKRIVRPAEVLRSPYVVREVSVCGAVSNNEKRAADCLFSGRFNETNILFKTDNVNGLKGVLETLCPGIKISSGVINIFTKVLKHAELYHDPLKPIRRHDWDVKKWSAKGHDVKESSDIFNASMRSILRTTAYRNLHNMDLEVHILDNMQSLITDVSERYGDVVHYLDDLCGLRRECKAQKLQLDELRIKYAAKILLSDINQKKSDYDVEVEAYSRFPLEERQRLEEGAFEKVKARVTRML</sequence>
<organism evidence="1 2">
    <name type="scientific">Tanacetum coccineum</name>
    <dbReference type="NCBI Taxonomy" id="301880"/>
    <lineage>
        <taxon>Eukaryota</taxon>
        <taxon>Viridiplantae</taxon>
        <taxon>Streptophyta</taxon>
        <taxon>Embryophyta</taxon>
        <taxon>Tracheophyta</taxon>
        <taxon>Spermatophyta</taxon>
        <taxon>Magnoliopsida</taxon>
        <taxon>eudicotyledons</taxon>
        <taxon>Gunneridae</taxon>
        <taxon>Pentapetalae</taxon>
        <taxon>asterids</taxon>
        <taxon>campanulids</taxon>
        <taxon>Asterales</taxon>
        <taxon>Asteraceae</taxon>
        <taxon>Asteroideae</taxon>
        <taxon>Anthemideae</taxon>
        <taxon>Anthemidinae</taxon>
        <taxon>Tanacetum</taxon>
    </lineage>
</organism>
<reference evidence="1" key="1">
    <citation type="journal article" date="2022" name="Int. J. Mol. Sci.">
        <title>Draft Genome of Tanacetum Coccineum: Genomic Comparison of Closely Related Tanacetum-Family Plants.</title>
        <authorList>
            <person name="Yamashiro T."/>
            <person name="Shiraishi A."/>
            <person name="Nakayama K."/>
            <person name="Satake H."/>
        </authorList>
    </citation>
    <scope>NUCLEOTIDE SEQUENCE</scope>
</reference>
<dbReference type="EMBL" id="BQNB010011437">
    <property type="protein sequence ID" value="GJS90565.1"/>
    <property type="molecule type" value="Genomic_DNA"/>
</dbReference>
<name>A0ABQ4ZNJ8_9ASTR</name>
<gene>
    <name evidence="1" type="ORF">Tco_0773201</name>
</gene>
<protein>
    <submittedName>
        <fullName evidence="1">Uncharacterized protein</fullName>
    </submittedName>
</protein>